<dbReference type="InterPro" id="IPR036250">
    <property type="entry name" value="AcylCo_DH-like_C"/>
</dbReference>
<dbReference type="SUPFAM" id="SSF47203">
    <property type="entry name" value="Acyl-CoA dehydrogenase C-terminal domain-like"/>
    <property type="match status" value="1"/>
</dbReference>
<dbReference type="Pfam" id="PF02771">
    <property type="entry name" value="Acyl-CoA_dh_N"/>
    <property type="match status" value="1"/>
</dbReference>
<evidence type="ECO:0000256" key="1">
    <source>
        <dbReference type="ARBA" id="ARBA00001974"/>
    </source>
</evidence>
<evidence type="ECO:0000259" key="7">
    <source>
        <dbReference type="Pfam" id="PF02770"/>
    </source>
</evidence>
<dbReference type="InterPro" id="IPR037069">
    <property type="entry name" value="AcylCoA_DH/ox_N_sf"/>
</dbReference>
<keyword evidence="10" id="KW-1185">Reference proteome</keyword>
<comment type="cofactor">
    <cofactor evidence="1">
        <name>FAD</name>
        <dbReference type="ChEBI" id="CHEBI:57692"/>
    </cofactor>
</comment>
<dbReference type="Gene3D" id="1.20.140.10">
    <property type="entry name" value="Butyryl-CoA Dehydrogenase, subunit A, domain 3"/>
    <property type="match status" value="1"/>
</dbReference>
<dbReference type="Pfam" id="PF00441">
    <property type="entry name" value="Acyl-CoA_dh_1"/>
    <property type="match status" value="1"/>
</dbReference>
<dbReference type="Proteomes" id="UP001385892">
    <property type="component" value="Unassembled WGS sequence"/>
</dbReference>
<dbReference type="SUPFAM" id="SSF56645">
    <property type="entry name" value="Acyl-CoA dehydrogenase NM domain-like"/>
    <property type="match status" value="1"/>
</dbReference>
<dbReference type="InterPro" id="IPR009075">
    <property type="entry name" value="AcylCo_DH/oxidase_C"/>
</dbReference>
<dbReference type="Pfam" id="PF02770">
    <property type="entry name" value="Acyl-CoA_dh_M"/>
    <property type="match status" value="1"/>
</dbReference>
<evidence type="ECO:0000313" key="9">
    <source>
        <dbReference type="EMBL" id="MEJ8852422.1"/>
    </source>
</evidence>
<protein>
    <submittedName>
        <fullName evidence="9">Acyl-CoA dehydrogenase family protein</fullName>
    </submittedName>
</protein>
<sequence length="395" mass="43443">MTIDIESFRAQTREFLRQSLPEDLRQSILQHRRLGKSDYLRWHRILASAGKVAPTWPKEHGGPGWNVLERHVFEEECALAGAPEVPPFGVRMIGPVLIRYGTPEQCAKYLPRILKGEDWWCQGYSEPEAGSDLASLKTKAQIVDDGFIVNGQKTWTTYAQYADMMFCLVRTDPAAKAQKGISFLLIDMRSPGVTVRPIRTLDGDCEINEVFLDNVKVPRENLVGVVNEGWNCAKYLLSHERTGAARVGRAKREMAFLKGVAAQRMVSGQRLIDDPSIAADIAKLDVDLLALEQTNLRLLARMAAGEGHGAEASVLKLMGTTVAQAIVEKTLECAGVLALPCRDGIYAPVRGNDVPVADAWAAPVAGFHLNLRKISIYGGTDEVQKNIIAKMALGL</sequence>
<keyword evidence="5" id="KW-0560">Oxidoreductase</keyword>
<dbReference type="InterPro" id="IPR006091">
    <property type="entry name" value="Acyl-CoA_Oxase/DH_mid-dom"/>
</dbReference>
<evidence type="ECO:0000256" key="2">
    <source>
        <dbReference type="ARBA" id="ARBA00009347"/>
    </source>
</evidence>
<dbReference type="InterPro" id="IPR013786">
    <property type="entry name" value="AcylCoA_DH/ox_N"/>
</dbReference>
<dbReference type="EMBL" id="JBBKZT010000040">
    <property type="protein sequence ID" value="MEJ8852422.1"/>
    <property type="molecule type" value="Genomic_DNA"/>
</dbReference>
<evidence type="ECO:0000256" key="5">
    <source>
        <dbReference type="ARBA" id="ARBA00023002"/>
    </source>
</evidence>
<evidence type="ECO:0000256" key="4">
    <source>
        <dbReference type="ARBA" id="ARBA00022827"/>
    </source>
</evidence>
<dbReference type="InterPro" id="IPR046373">
    <property type="entry name" value="Acyl-CoA_Oxase/DH_mid-dom_sf"/>
</dbReference>
<name>A0ABU8WY23_9BURK</name>
<reference evidence="9 10" key="1">
    <citation type="submission" date="2024-03" db="EMBL/GenBank/DDBJ databases">
        <title>Novel species of the genus Variovorax.</title>
        <authorList>
            <person name="Liu Q."/>
            <person name="Xin Y.-H."/>
        </authorList>
    </citation>
    <scope>NUCLEOTIDE SEQUENCE [LARGE SCALE GENOMIC DNA]</scope>
    <source>
        <strain evidence="9 10">KACC 18900</strain>
    </source>
</reference>
<keyword evidence="4" id="KW-0274">FAD</keyword>
<dbReference type="Gene3D" id="2.40.110.10">
    <property type="entry name" value="Butyryl-CoA Dehydrogenase, subunit A, domain 2"/>
    <property type="match status" value="1"/>
</dbReference>
<feature type="domain" description="Acyl-CoA dehydrogenase/oxidase N-terminal" evidence="8">
    <location>
        <begin position="6"/>
        <end position="117"/>
    </location>
</feature>
<comment type="similarity">
    <text evidence="2">Belongs to the acyl-CoA dehydrogenase family.</text>
</comment>
<organism evidence="9 10">
    <name type="scientific">Variovorax rhizosphaerae</name>
    <dbReference type="NCBI Taxonomy" id="1836200"/>
    <lineage>
        <taxon>Bacteria</taxon>
        <taxon>Pseudomonadati</taxon>
        <taxon>Pseudomonadota</taxon>
        <taxon>Betaproteobacteria</taxon>
        <taxon>Burkholderiales</taxon>
        <taxon>Comamonadaceae</taxon>
        <taxon>Variovorax</taxon>
    </lineage>
</organism>
<dbReference type="PANTHER" id="PTHR43292:SF3">
    <property type="entry name" value="ACYL-COA DEHYDROGENASE FADE29"/>
    <property type="match status" value="1"/>
</dbReference>
<evidence type="ECO:0000256" key="3">
    <source>
        <dbReference type="ARBA" id="ARBA00022630"/>
    </source>
</evidence>
<evidence type="ECO:0000313" key="10">
    <source>
        <dbReference type="Proteomes" id="UP001385892"/>
    </source>
</evidence>
<gene>
    <name evidence="9" type="ORF">WKW82_37780</name>
</gene>
<proteinExistence type="inferred from homology"/>
<evidence type="ECO:0000259" key="6">
    <source>
        <dbReference type="Pfam" id="PF00441"/>
    </source>
</evidence>
<comment type="caution">
    <text evidence="9">The sequence shown here is derived from an EMBL/GenBank/DDBJ whole genome shotgun (WGS) entry which is preliminary data.</text>
</comment>
<dbReference type="InterPro" id="IPR009100">
    <property type="entry name" value="AcylCoA_DH/oxidase_NM_dom_sf"/>
</dbReference>
<dbReference type="RefSeq" id="WP_340348370.1">
    <property type="nucleotide sequence ID" value="NZ_JBBKZT010000040.1"/>
</dbReference>
<dbReference type="PANTHER" id="PTHR43292">
    <property type="entry name" value="ACYL-COA DEHYDROGENASE"/>
    <property type="match status" value="1"/>
</dbReference>
<dbReference type="Gene3D" id="1.10.540.10">
    <property type="entry name" value="Acyl-CoA dehydrogenase/oxidase, N-terminal domain"/>
    <property type="match status" value="1"/>
</dbReference>
<evidence type="ECO:0000259" key="8">
    <source>
        <dbReference type="Pfam" id="PF02771"/>
    </source>
</evidence>
<feature type="domain" description="Acyl-CoA oxidase/dehydrogenase middle" evidence="7">
    <location>
        <begin position="121"/>
        <end position="215"/>
    </location>
</feature>
<keyword evidence="3" id="KW-0285">Flavoprotein</keyword>
<feature type="domain" description="Acyl-CoA dehydrogenase/oxidase C-terminal" evidence="6">
    <location>
        <begin position="227"/>
        <end position="391"/>
    </location>
</feature>
<dbReference type="InterPro" id="IPR052161">
    <property type="entry name" value="Mycobact_Acyl-CoA_DH"/>
</dbReference>
<accession>A0ABU8WY23</accession>